<keyword evidence="8" id="KW-0408">Iron</keyword>
<dbReference type="EMBL" id="UOGH01000185">
    <property type="protein sequence ID" value="VAX30935.1"/>
    <property type="molecule type" value="Genomic_DNA"/>
</dbReference>
<dbReference type="InterPro" id="IPR005798">
    <property type="entry name" value="Cyt_b/b6_C"/>
</dbReference>
<keyword evidence="2" id="KW-0813">Transport</keyword>
<feature type="domain" description="Cytochrome b/b6 N-terminal region profile" evidence="11">
    <location>
        <begin position="2"/>
        <end position="220"/>
    </location>
</feature>
<keyword evidence="7 10" id="KW-1133">Transmembrane helix</keyword>
<dbReference type="InterPro" id="IPR005797">
    <property type="entry name" value="Cyt_b/b6_N"/>
</dbReference>
<dbReference type="Pfam" id="PF13631">
    <property type="entry name" value="Cytochrom_B_N_2"/>
    <property type="match status" value="1"/>
</dbReference>
<dbReference type="Gene3D" id="1.20.810.10">
    <property type="entry name" value="Cytochrome Bc1 Complex, Chain C"/>
    <property type="match status" value="1"/>
</dbReference>
<keyword evidence="4 10" id="KW-0812">Transmembrane</keyword>
<feature type="transmembrane region" description="Helical" evidence="10">
    <location>
        <begin position="244"/>
        <end position="267"/>
    </location>
</feature>
<accession>A0A3B1DGT8</accession>
<evidence type="ECO:0000256" key="1">
    <source>
        <dbReference type="ARBA" id="ARBA00004141"/>
    </source>
</evidence>
<evidence type="ECO:0000313" key="12">
    <source>
        <dbReference type="EMBL" id="VAX30935.1"/>
    </source>
</evidence>
<dbReference type="EC" id="1.10.2.2" evidence="12"/>
<evidence type="ECO:0000256" key="4">
    <source>
        <dbReference type="ARBA" id="ARBA00022692"/>
    </source>
</evidence>
<dbReference type="InterPro" id="IPR027387">
    <property type="entry name" value="Cytb/b6-like_sf"/>
</dbReference>
<dbReference type="PANTHER" id="PTHR19271:SF16">
    <property type="entry name" value="CYTOCHROME B"/>
    <property type="match status" value="1"/>
</dbReference>
<evidence type="ECO:0000259" key="11">
    <source>
        <dbReference type="PROSITE" id="PS51002"/>
    </source>
</evidence>
<dbReference type="GO" id="GO:0009055">
    <property type="term" value="F:electron transfer activity"/>
    <property type="evidence" value="ECO:0007669"/>
    <property type="project" value="InterPro"/>
</dbReference>
<comment type="subcellular location">
    <subcellularLocation>
        <location evidence="1">Membrane</location>
        <topology evidence="1">Multi-pass membrane protein</topology>
    </subcellularLocation>
</comment>
<feature type="transmembrane region" description="Helical" evidence="10">
    <location>
        <begin position="385"/>
        <end position="404"/>
    </location>
</feature>
<dbReference type="AlphaFoldDB" id="A0A3B1DGT8"/>
<dbReference type="InterPro" id="IPR036150">
    <property type="entry name" value="Cyt_b/b6_C_sf"/>
</dbReference>
<feature type="transmembrane region" description="Helical" evidence="10">
    <location>
        <begin position="317"/>
        <end position="336"/>
    </location>
</feature>
<protein>
    <submittedName>
        <fullName evidence="12">Ubiquinol-cytochrome C reductase, cytochrome B subunit</fullName>
        <ecNumber evidence="12">1.10.2.2</ecNumber>
    </submittedName>
</protein>
<keyword evidence="12" id="KW-0560">Oxidoreductase</keyword>
<feature type="transmembrane region" description="Helical" evidence="10">
    <location>
        <begin position="287"/>
        <end position="305"/>
    </location>
</feature>
<dbReference type="PROSITE" id="PS51002">
    <property type="entry name" value="CYTB_NTER"/>
    <property type="match status" value="1"/>
</dbReference>
<feature type="transmembrane region" description="Helical" evidence="10">
    <location>
        <begin position="90"/>
        <end position="111"/>
    </location>
</feature>
<evidence type="ECO:0000256" key="3">
    <source>
        <dbReference type="ARBA" id="ARBA00022617"/>
    </source>
</evidence>
<evidence type="ECO:0000256" key="9">
    <source>
        <dbReference type="ARBA" id="ARBA00023136"/>
    </source>
</evidence>
<evidence type="ECO:0000256" key="2">
    <source>
        <dbReference type="ARBA" id="ARBA00022448"/>
    </source>
</evidence>
<gene>
    <name evidence="12" type="ORF">MNBD_NITROSPIRAE02-1174</name>
</gene>
<name>A0A3B1DGT8_9ZZZZ</name>
<feature type="transmembrane region" description="Helical" evidence="10">
    <location>
        <begin position="189"/>
        <end position="212"/>
    </location>
</feature>
<organism evidence="12">
    <name type="scientific">hydrothermal vent metagenome</name>
    <dbReference type="NCBI Taxonomy" id="652676"/>
    <lineage>
        <taxon>unclassified sequences</taxon>
        <taxon>metagenomes</taxon>
        <taxon>ecological metagenomes</taxon>
    </lineage>
</organism>
<reference evidence="12" key="1">
    <citation type="submission" date="2018-06" db="EMBL/GenBank/DDBJ databases">
        <authorList>
            <person name="Zhirakovskaya E."/>
        </authorList>
    </citation>
    <scope>NUCLEOTIDE SEQUENCE</scope>
</reference>
<evidence type="ECO:0000256" key="5">
    <source>
        <dbReference type="ARBA" id="ARBA00022723"/>
    </source>
</evidence>
<feature type="transmembrane region" description="Helical" evidence="10">
    <location>
        <begin position="123"/>
        <end position="143"/>
    </location>
</feature>
<dbReference type="SUPFAM" id="SSF81342">
    <property type="entry name" value="Transmembrane di-heme cytochromes"/>
    <property type="match status" value="1"/>
</dbReference>
<keyword evidence="5" id="KW-0479">Metal-binding</keyword>
<feature type="transmembrane region" description="Helical" evidence="10">
    <location>
        <begin position="356"/>
        <end position="378"/>
    </location>
</feature>
<evidence type="ECO:0000256" key="8">
    <source>
        <dbReference type="ARBA" id="ARBA00023004"/>
    </source>
</evidence>
<dbReference type="GO" id="GO:0046872">
    <property type="term" value="F:metal ion binding"/>
    <property type="evidence" value="ECO:0007669"/>
    <property type="project" value="UniProtKB-KW"/>
</dbReference>
<keyword evidence="3" id="KW-0349">Heme</keyword>
<feature type="transmembrane region" description="Helical" evidence="10">
    <location>
        <begin position="30"/>
        <end position="54"/>
    </location>
</feature>
<dbReference type="GO" id="GO:0016491">
    <property type="term" value="F:oxidoreductase activity"/>
    <property type="evidence" value="ECO:0007669"/>
    <property type="project" value="UniProtKB-KW"/>
</dbReference>
<evidence type="ECO:0000256" key="10">
    <source>
        <dbReference type="SAM" id="Phobius"/>
    </source>
</evidence>
<evidence type="ECO:0000256" key="7">
    <source>
        <dbReference type="ARBA" id="ARBA00022989"/>
    </source>
</evidence>
<keyword evidence="6" id="KW-0249">Electron transport</keyword>
<dbReference type="SUPFAM" id="SSF81648">
    <property type="entry name" value="a domain/subunit of cytochrome bc1 complex (Ubiquinol-cytochrome c reductase)"/>
    <property type="match status" value="1"/>
</dbReference>
<sequence length="418" mass="47002">MIFKWLDERLELAKFRDKFLSKTFPTHPTFLLGEIALFSFIILIITGIFLGFLYEPSTKMVPLFGAMVPSAYASVVRIDLLPMGMIIRRIHHWSAMIMIAAILVHLMRVYFTASYKKPREINWLVGLSLWGIAMGAAFTGYLLPYSNFSVTATSIAYYMAKSVPWIGDWISRLLFAGDFPSSGTVPRFFFMHVMLIPITLIGLIGLHMLILVKQKHTEPLSNKNRTEAEGGKRLIGIPIWPEQAVISLSFFFFLLFTVVLIATYIPLNPIETYGPPSPGTPVMRPDWYFLIVYGFLKLIPGDLSFSVLGGKITPETIGGVIFPTFTFIVFALIPFLDRGKGPQHYIENPLHRPFMTSFGIGGGIFLCMLVVAGYIDVLHISPETMILYTILSSLAAWGISYTLLRLYNRKRMGGNNVG</sequence>
<keyword evidence="9 10" id="KW-0472">Membrane</keyword>
<dbReference type="PANTHER" id="PTHR19271">
    <property type="entry name" value="CYTOCHROME B"/>
    <property type="match status" value="1"/>
</dbReference>
<dbReference type="GO" id="GO:0016020">
    <property type="term" value="C:membrane"/>
    <property type="evidence" value="ECO:0007669"/>
    <property type="project" value="UniProtKB-SubCell"/>
</dbReference>
<proteinExistence type="predicted"/>
<dbReference type="InterPro" id="IPR016174">
    <property type="entry name" value="Di-haem_cyt_TM"/>
</dbReference>
<dbReference type="Pfam" id="PF00032">
    <property type="entry name" value="Cytochrom_B_C"/>
    <property type="match status" value="1"/>
</dbReference>
<evidence type="ECO:0000256" key="6">
    <source>
        <dbReference type="ARBA" id="ARBA00022982"/>
    </source>
</evidence>
<feature type="transmembrane region" description="Helical" evidence="10">
    <location>
        <begin position="61"/>
        <end position="78"/>
    </location>
</feature>
<dbReference type="GO" id="GO:0022904">
    <property type="term" value="P:respiratory electron transport chain"/>
    <property type="evidence" value="ECO:0007669"/>
    <property type="project" value="InterPro"/>
</dbReference>